<dbReference type="Proteomes" id="UP001205337">
    <property type="component" value="Unassembled WGS sequence"/>
</dbReference>
<gene>
    <name evidence="1" type="ORF">NUH29_03400</name>
</gene>
<dbReference type="EMBL" id="JANTHX010000004">
    <property type="protein sequence ID" value="MCS0498595.1"/>
    <property type="molecule type" value="Genomic_DNA"/>
</dbReference>
<name>A0ABT1ZD26_9MICO</name>
<sequence>MTPRWLLPVVASGAAIVVGVTAAVVGAQFAAPETRAVAAPTVEVPVLAPVTSGLSLADTMAAAGDDGIPVSVETGTREVADAGATSPAIPDDLATLLDDLATADDPAEVPLSDDAGGIVGGGPAGDPCADGGADCPEGVPGTILPVDGDLPLSYSLYVDTRPTSSCPKATAPDAVQFTVFVSEPSTFTVTSSDGWHHPTATITTTDAQAERWADDGGPAIGGGTPVWIPNCVELDGFLSDTLVMMRAVGTTDDGRTKAFAFSQRTDDGLDIPPTRIVTVGASTVFVSAAHTRNEDVQILVQSSPDGTPACTYGEDAPGIRSIDGVRTEDVSDDYLAAHSYEPDYTKRTSASFIVPPGTNVIVCVGWFPKTDHRFFTRQHPTRVSELPLVSPSPSAPTVTVSAVEYTREVAARTARLSARTEDGTPCGLWNAGDAVGNVLCSFGTLLGWQDADGALVVRTEVDTASGTAANDVLLDIGLLSCDGGCAARERDYDVPLSTYIRPRGICSGDCPVDPGQIVGVVRLTASWPANDGAHPGWTFGDWYEGGNRVAHDPAPPLDITQEVRLGAVDTADRSQDATLSVVSDRPVSVSARLEDGFGGAACVRAGGSAVWESTFASATQTVVFPKLCTGSGFVLTLTLTDAAGGTSVYSWHRDGTRNWWPAQFQTASVPSPVVIDDLTISDGTDAAWWVESARVEVNYDDARLGLPAESQRCWVGGIHGLHSGYTTIALSERFPVRVRASLRPATAAPGVTTPDFPTHACTTDWDYRNRVSVELEGWISYDDYLVGSEVTLTDPDTGWTAVVRLSPEL</sequence>
<accession>A0ABT1ZD26</accession>
<protein>
    <recommendedName>
        <fullName evidence="3">Ig-like domain-containing protein</fullName>
    </recommendedName>
</protein>
<comment type="caution">
    <text evidence="1">The sequence shown here is derived from an EMBL/GenBank/DDBJ whole genome shotgun (WGS) entry which is preliminary data.</text>
</comment>
<evidence type="ECO:0000313" key="2">
    <source>
        <dbReference type="Proteomes" id="UP001205337"/>
    </source>
</evidence>
<proteinExistence type="predicted"/>
<organism evidence="1 2">
    <name type="scientific">Protaetiibacter mangrovi</name>
    <dbReference type="NCBI Taxonomy" id="2970926"/>
    <lineage>
        <taxon>Bacteria</taxon>
        <taxon>Bacillati</taxon>
        <taxon>Actinomycetota</taxon>
        <taxon>Actinomycetes</taxon>
        <taxon>Micrococcales</taxon>
        <taxon>Microbacteriaceae</taxon>
        <taxon>Protaetiibacter</taxon>
    </lineage>
</organism>
<evidence type="ECO:0008006" key="3">
    <source>
        <dbReference type="Google" id="ProtNLM"/>
    </source>
</evidence>
<keyword evidence="2" id="KW-1185">Reference proteome</keyword>
<evidence type="ECO:0000313" key="1">
    <source>
        <dbReference type="EMBL" id="MCS0498595.1"/>
    </source>
</evidence>
<reference evidence="1 2" key="1">
    <citation type="submission" date="2022-08" db="EMBL/GenBank/DDBJ databases">
        <authorList>
            <person name="Li F."/>
        </authorList>
    </citation>
    <scope>NUCLEOTIDE SEQUENCE [LARGE SCALE GENOMIC DNA]</scope>
    <source>
        <strain evidence="1 2">10F1B-8-1</strain>
    </source>
</reference>
<dbReference type="RefSeq" id="WP_258797560.1">
    <property type="nucleotide sequence ID" value="NZ_JANTHX010000004.1"/>
</dbReference>